<keyword evidence="1" id="KW-0732">Signal</keyword>
<protein>
    <recommendedName>
        <fullName evidence="4">Bacterial Ig-like domain-containing protein</fullName>
    </recommendedName>
</protein>
<comment type="caution">
    <text evidence="2">The sequence shown here is derived from an EMBL/GenBank/DDBJ whole genome shotgun (WGS) entry which is preliminary data.</text>
</comment>
<name>A0ABP8VXR7_9ACTN</name>
<dbReference type="SUPFAM" id="SSF50965">
    <property type="entry name" value="Galactose oxidase, central domain"/>
    <property type="match status" value="1"/>
</dbReference>
<evidence type="ECO:0000256" key="1">
    <source>
        <dbReference type="SAM" id="SignalP"/>
    </source>
</evidence>
<dbReference type="RefSeq" id="WP_345262802.1">
    <property type="nucleotide sequence ID" value="NZ_BAABIM010000001.1"/>
</dbReference>
<evidence type="ECO:0000313" key="2">
    <source>
        <dbReference type="EMBL" id="GAA4673137.1"/>
    </source>
</evidence>
<proteinExistence type="predicted"/>
<dbReference type="InterPro" id="IPR013783">
    <property type="entry name" value="Ig-like_fold"/>
</dbReference>
<sequence>MALLLAGAGSALAVAPATAAETSGTSATSSTAATMLVSASSTGVPGNRAADRPQISGNGRFVTFDTASTNIHPGITTWGLRVYRKDLVTGQLTVISADDAGTPTSEWSSLSWPDDSGNLVAFVSDAALDSGARSVGRNVFVRDVAAGDTELISVGVDGRAVNGASSRPMISRNGRYVAFSSFGSNLTSAGGNGQEQVYLRDRLAGTTTLISKAADGALGNNRSYRGMVSDNGRYVAWASSASNLVAGTQVNGESIFIRDLATGTTRRASIRPSDAKPMGGSRPYLSPDGRLVVFNSYSAIVPSDTNGLSDVYTYDQFANTVARESLSVSGGDGSDEALRGFVTDDGTHFVFNSFSGNLTEDDHNSYGDVFFRNRETGRNYLISRSTTGGGADGQSFRPVPDADGSVVTFLSAARNMVAGDTSEGYQVYATDTSALLGGVPVDDAAPVVAVTSPTPGQSLPGESLTITGTLADDTAVVSGWVRLRDDGTGLWRQTNGTWGTTAAKLPVDLAGPGAPSTDWTLALQLPAGSYRFEAGGTDRAGNESTGSGAVLFSMLGTPADTSAPITQTTSPEAGATLASPEVTFAGTAVDDRGVTAAWVQVRDNDTNLWLRADGTWERGARRVPVTLATPGGTTTAWSLAVPLRDGRYGYEMQARDAAGNLSAATWRTLTVSSRVPDTTAPTAAVTAPSAGQRLTSGAVTLTGTAADDTGVSSVWVQVRDNASGQWLRADGTWGDGARRIAALVAAPGSASTGWSLGVTLPDGSYGFDVQALDAAGNASVKPWTSFRVDTAVPDTTAPTVAVTAPAARAVVAGPSVTLRGTGTDDVGVTLAYVQVRDNASGLWLRPDGTWGAGARRIPATLAAPGSASSGWQHVVSLAPGSYGFDAQLVDAAGNASLKPFTSFTVS</sequence>
<dbReference type="InterPro" id="IPR014756">
    <property type="entry name" value="Ig_E-set"/>
</dbReference>
<dbReference type="Gene3D" id="2.60.40.10">
    <property type="entry name" value="Immunoglobulins"/>
    <property type="match status" value="4"/>
</dbReference>
<feature type="signal peptide" evidence="1">
    <location>
        <begin position="1"/>
        <end position="19"/>
    </location>
</feature>
<keyword evidence="3" id="KW-1185">Reference proteome</keyword>
<gene>
    <name evidence="2" type="ORF">GCM10023226_07630</name>
</gene>
<reference evidence="3" key="1">
    <citation type="journal article" date="2019" name="Int. J. Syst. Evol. Microbiol.">
        <title>The Global Catalogue of Microorganisms (GCM) 10K type strain sequencing project: providing services to taxonomists for standard genome sequencing and annotation.</title>
        <authorList>
            <consortium name="The Broad Institute Genomics Platform"/>
            <consortium name="The Broad Institute Genome Sequencing Center for Infectious Disease"/>
            <person name="Wu L."/>
            <person name="Ma J."/>
        </authorList>
    </citation>
    <scope>NUCLEOTIDE SEQUENCE [LARGE SCALE GENOMIC DNA]</scope>
    <source>
        <strain evidence="3">JCM 18127</strain>
    </source>
</reference>
<evidence type="ECO:0008006" key="4">
    <source>
        <dbReference type="Google" id="ProtNLM"/>
    </source>
</evidence>
<dbReference type="EMBL" id="BAABIM010000001">
    <property type="protein sequence ID" value="GAA4673137.1"/>
    <property type="molecule type" value="Genomic_DNA"/>
</dbReference>
<feature type="chain" id="PRO_5047398493" description="Bacterial Ig-like domain-containing protein" evidence="1">
    <location>
        <begin position="20"/>
        <end position="906"/>
    </location>
</feature>
<dbReference type="Proteomes" id="UP001500621">
    <property type="component" value="Unassembled WGS sequence"/>
</dbReference>
<dbReference type="InterPro" id="IPR011043">
    <property type="entry name" value="Gal_Oxase/kelch_b-propeller"/>
</dbReference>
<accession>A0ABP8VXR7</accession>
<dbReference type="SUPFAM" id="SSF81296">
    <property type="entry name" value="E set domains"/>
    <property type="match status" value="1"/>
</dbReference>
<dbReference type="Pfam" id="PF17957">
    <property type="entry name" value="Big_7"/>
    <property type="match status" value="2"/>
</dbReference>
<evidence type="ECO:0000313" key="3">
    <source>
        <dbReference type="Proteomes" id="UP001500621"/>
    </source>
</evidence>
<organism evidence="2 3">
    <name type="scientific">Nocardioides nanhaiensis</name>
    <dbReference type="NCBI Taxonomy" id="1476871"/>
    <lineage>
        <taxon>Bacteria</taxon>
        <taxon>Bacillati</taxon>
        <taxon>Actinomycetota</taxon>
        <taxon>Actinomycetes</taxon>
        <taxon>Propionibacteriales</taxon>
        <taxon>Nocardioidaceae</taxon>
        <taxon>Nocardioides</taxon>
    </lineage>
</organism>